<proteinExistence type="predicted"/>
<evidence type="ECO:0000256" key="3">
    <source>
        <dbReference type="ARBA" id="ARBA00023121"/>
    </source>
</evidence>
<dbReference type="Pfam" id="PF05719">
    <property type="entry name" value="GPP34"/>
    <property type="match status" value="1"/>
</dbReference>
<evidence type="ECO:0000256" key="2">
    <source>
        <dbReference type="ARBA" id="ARBA00023034"/>
    </source>
</evidence>
<evidence type="ECO:0000256" key="1">
    <source>
        <dbReference type="ARBA" id="ARBA00004255"/>
    </source>
</evidence>
<evidence type="ECO:0000256" key="4">
    <source>
        <dbReference type="ARBA" id="ARBA00023136"/>
    </source>
</evidence>
<gene>
    <name evidence="5" type="ORF">JKJ07_37815</name>
</gene>
<keyword evidence="4" id="KW-0472">Membrane</keyword>
<comment type="subcellular location">
    <subcellularLocation>
        <location evidence="1">Golgi apparatus membrane</location>
        <topology evidence="1">Peripheral membrane protein</topology>
        <orientation evidence="1">Cytoplasmic side</orientation>
    </subcellularLocation>
</comment>
<dbReference type="RefSeq" id="WP_202996805.1">
    <property type="nucleotide sequence ID" value="NZ_JAENHO010000013.1"/>
</dbReference>
<keyword evidence="6" id="KW-1185">Reference proteome</keyword>
<accession>A0ABS1W030</accession>
<evidence type="ECO:0000313" key="5">
    <source>
        <dbReference type="EMBL" id="MBL7260096.1"/>
    </source>
</evidence>
<dbReference type="InterPro" id="IPR008628">
    <property type="entry name" value="GPP34-like"/>
</dbReference>
<keyword evidence="2" id="KW-0333">Golgi apparatus</keyword>
<evidence type="ECO:0000313" key="6">
    <source>
        <dbReference type="Proteomes" id="UP000598996"/>
    </source>
</evidence>
<sequence>MTPTVGEDLLLLLCRPAPVLPAAGEHLLFPALAGAVLAELGLGGHVRTVPGRGGSTRVEAIAGCPPADDVLRSAWDQLTGRPREAQAVLAVLGPSLRVLLLDRLVRRGDLHRPARGTLGSVGLHELAARDSGHRERVLSAVRETLVGKAGAPDRIVAVAALLSACGLLRSFDPRIPWTPAVAARAEQLERDHWAALVVAEAVGRSVAVALAANLFVAAAVLR</sequence>
<keyword evidence="3" id="KW-0446">Lipid-binding</keyword>
<organism evidence="5 6">
    <name type="scientific">Paractinoplanes lichenicola</name>
    <dbReference type="NCBI Taxonomy" id="2802976"/>
    <lineage>
        <taxon>Bacteria</taxon>
        <taxon>Bacillati</taxon>
        <taxon>Actinomycetota</taxon>
        <taxon>Actinomycetes</taxon>
        <taxon>Micromonosporales</taxon>
        <taxon>Micromonosporaceae</taxon>
        <taxon>Paractinoplanes</taxon>
    </lineage>
</organism>
<dbReference type="InterPro" id="IPR038261">
    <property type="entry name" value="GPP34-like_sf"/>
</dbReference>
<comment type="caution">
    <text evidence="5">The sequence shown here is derived from an EMBL/GenBank/DDBJ whole genome shotgun (WGS) entry which is preliminary data.</text>
</comment>
<dbReference type="Proteomes" id="UP000598996">
    <property type="component" value="Unassembled WGS sequence"/>
</dbReference>
<name>A0ABS1W030_9ACTN</name>
<protein>
    <submittedName>
        <fullName evidence="5">GPP34 family phosphoprotein</fullName>
    </submittedName>
</protein>
<dbReference type="Gene3D" id="1.10.3630.10">
    <property type="entry name" value="yeast vps74-n-term truncation variant domain like"/>
    <property type="match status" value="1"/>
</dbReference>
<dbReference type="EMBL" id="JAENHO010000013">
    <property type="protein sequence ID" value="MBL7260096.1"/>
    <property type="molecule type" value="Genomic_DNA"/>
</dbReference>
<reference evidence="5 6" key="1">
    <citation type="submission" date="2021-01" db="EMBL/GenBank/DDBJ databases">
        <title>Actinoplanes sp. nov. LDG1-01 isolated from lichen.</title>
        <authorList>
            <person name="Saeng-In P."/>
            <person name="Phongsopitanun W."/>
            <person name="Kanchanasin P."/>
            <person name="Yuki M."/>
            <person name="Kudo T."/>
            <person name="Ohkuma M."/>
            <person name="Tanasupawat S."/>
        </authorList>
    </citation>
    <scope>NUCLEOTIDE SEQUENCE [LARGE SCALE GENOMIC DNA]</scope>
    <source>
        <strain evidence="5 6">LDG1-01</strain>
    </source>
</reference>